<evidence type="ECO:0000256" key="2">
    <source>
        <dbReference type="SAM" id="Phobius"/>
    </source>
</evidence>
<dbReference type="Gene3D" id="2.10.25.10">
    <property type="entry name" value="Laminin"/>
    <property type="match status" value="2"/>
</dbReference>
<dbReference type="PANTHER" id="PTHR24033:SF151">
    <property type="entry name" value="NOTCH 2"/>
    <property type="match status" value="1"/>
</dbReference>
<reference evidence="5" key="1">
    <citation type="submission" date="2022-03" db="EMBL/GenBank/DDBJ databases">
        <title>Draft genome sequence of Aduncisulcus paluster, a free-living microaerophilic Fornicata.</title>
        <authorList>
            <person name="Yuyama I."/>
            <person name="Kume K."/>
            <person name="Tamura T."/>
            <person name="Inagaki Y."/>
            <person name="Hashimoto T."/>
        </authorList>
    </citation>
    <scope>NUCLEOTIDE SEQUENCE</scope>
    <source>
        <strain evidence="5">NY0171</strain>
    </source>
</reference>
<dbReference type="InterPro" id="IPR000742">
    <property type="entry name" value="EGF"/>
</dbReference>
<dbReference type="EMBL" id="BQXS01012464">
    <property type="protein sequence ID" value="GKT23432.1"/>
    <property type="molecule type" value="Genomic_DNA"/>
</dbReference>
<evidence type="ECO:0000259" key="3">
    <source>
        <dbReference type="PROSITE" id="PS00022"/>
    </source>
</evidence>
<name>A0ABQ5JZF0_9EUKA</name>
<feature type="compositionally biased region" description="Low complexity" evidence="1">
    <location>
        <begin position="192"/>
        <end position="205"/>
    </location>
</feature>
<feature type="transmembrane region" description="Helical" evidence="2">
    <location>
        <begin position="581"/>
        <end position="605"/>
    </location>
</feature>
<feature type="region of interest" description="Disordered" evidence="1">
    <location>
        <begin position="183"/>
        <end position="205"/>
    </location>
</feature>
<feature type="domain" description="EGF-like" evidence="3 4">
    <location>
        <begin position="560"/>
        <end position="571"/>
    </location>
</feature>
<dbReference type="InterPro" id="IPR051830">
    <property type="entry name" value="NOTCH_homolog"/>
</dbReference>
<dbReference type="Gene3D" id="3.80.10.10">
    <property type="entry name" value="Ribonuclease Inhibitor"/>
    <property type="match status" value="1"/>
</dbReference>
<comment type="caution">
    <text evidence="5">The sequence shown here is derived from an EMBL/GenBank/DDBJ whole genome shotgun (WGS) entry which is preliminary data.</text>
</comment>
<dbReference type="SUPFAM" id="SSF52047">
    <property type="entry name" value="RNI-like"/>
    <property type="match status" value="1"/>
</dbReference>
<dbReference type="InterPro" id="IPR001611">
    <property type="entry name" value="Leu-rich_rpt"/>
</dbReference>
<sequence>MKMDLESDTSRWNGTSESYCVGLCSLRSLEISGSDDSVGSDLSSFTSLLNNIAMCSGQCVDSYDDASSSDGTKVYPLSSTLTHLDLSSNGISDPTIVSLQPGLSGVTHLTLSDNSISDLVLLQQAIDGLENVAYVDVSDNRLDCGSTVSECFETLDELCERDLSGDGVEIVFGDVDDPSGFVSQDTTSACGSDSSSSSSSSSSCSYLEDHRVCGVDYSVDDVDDTELACICGSGYYEDISSGECVLASSSSSSSSSSACSNCGGERGTCVYDADSDSGDESSPLFCECSDGWYGTDCASLCPVSDDLGLCSGSSRGTCDAATHTCVCESEYYGSACNLYCDSLSRCGLHGRCAVGDLFSDYSETLYCKCDAGWNGSTCSSQYPVETVEYVNDDDETNPTIVDYVCGVNYSTDPSSSYSAYAIYSSDTDTYSCDCSSYGLITDASTSTCIDPVTHPYYKDIAGNDTACLTCGTTTDSHGTCVLGEGEDSFTAMCKCEYGWGNVSSTVSSSASSCSVDMCGVSMDTYTESNADPSSLCSSHGVCYSYDSSDSNNASSIQYQCACDDGWYGTMCSEEDSNALKILAWIFSILLFISICFSIFGFSLWLRLKHVNGDKGNIANQNELAGPSPSQISVIDETIATVVQVRDDAFLSLPQDSLQEHEASVDYTRAEKTVTIKRRVKKSKLKEGEEEGDTERKMEKKERKKKMKKKKKNERSQTKEEERRKGRKLI</sequence>
<dbReference type="Pfam" id="PF23106">
    <property type="entry name" value="EGF_Teneurin"/>
    <property type="match status" value="1"/>
</dbReference>
<organism evidence="5 6">
    <name type="scientific">Aduncisulcus paluster</name>
    <dbReference type="NCBI Taxonomy" id="2918883"/>
    <lineage>
        <taxon>Eukaryota</taxon>
        <taxon>Metamonada</taxon>
        <taxon>Carpediemonas-like organisms</taxon>
        <taxon>Aduncisulcus</taxon>
    </lineage>
</organism>
<gene>
    <name evidence="5" type="ORF">ADUPG1_012423</name>
</gene>
<keyword evidence="2" id="KW-0812">Transmembrane</keyword>
<dbReference type="Proteomes" id="UP001057375">
    <property type="component" value="Unassembled WGS sequence"/>
</dbReference>
<dbReference type="PROSITE" id="PS51450">
    <property type="entry name" value="LRR"/>
    <property type="match status" value="1"/>
</dbReference>
<proteinExistence type="predicted"/>
<protein>
    <recommendedName>
        <fullName evidence="3 4">EGF-like domain-containing protein</fullName>
    </recommendedName>
</protein>
<keyword evidence="2" id="KW-0472">Membrane</keyword>
<dbReference type="PROSITE" id="PS00022">
    <property type="entry name" value="EGF_1"/>
    <property type="match status" value="2"/>
</dbReference>
<dbReference type="InterPro" id="IPR032675">
    <property type="entry name" value="LRR_dom_sf"/>
</dbReference>
<evidence type="ECO:0000313" key="5">
    <source>
        <dbReference type="EMBL" id="GKT23432.1"/>
    </source>
</evidence>
<dbReference type="PROSITE" id="PS01186">
    <property type="entry name" value="EGF_2"/>
    <property type="match status" value="2"/>
</dbReference>
<feature type="compositionally biased region" description="Basic and acidic residues" evidence="1">
    <location>
        <begin position="713"/>
        <end position="723"/>
    </location>
</feature>
<evidence type="ECO:0000259" key="4">
    <source>
        <dbReference type="PROSITE" id="PS01186"/>
    </source>
</evidence>
<keyword evidence="6" id="KW-1185">Reference proteome</keyword>
<feature type="region of interest" description="Disordered" evidence="1">
    <location>
        <begin position="680"/>
        <end position="729"/>
    </location>
</feature>
<feature type="compositionally biased region" description="Basic residues" evidence="1">
    <location>
        <begin position="701"/>
        <end position="712"/>
    </location>
</feature>
<evidence type="ECO:0000313" key="6">
    <source>
        <dbReference type="Proteomes" id="UP001057375"/>
    </source>
</evidence>
<keyword evidence="2" id="KW-1133">Transmembrane helix</keyword>
<feature type="domain" description="EGF-like" evidence="3 4">
    <location>
        <begin position="367"/>
        <end position="378"/>
    </location>
</feature>
<accession>A0ABQ5JZF0</accession>
<evidence type="ECO:0000256" key="1">
    <source>
        <dbReference type="SAM" id="MobiDB-lite"/>
    </source>
</evidence>
<dbReference type="PANTHER" id="PTHR24033">
    <property type="entry name" value="EGF-LIKE DOMAIN-CONTAINING PROTEIN"/>
    <property type="match status" value="1"/>
</dbReference>
<dbReference type="SMART" id="SM00181">
    <property type="entry name" value="EGF"/>
    <property type="match status" value="4"/>
</dbReference>